<organism evidence="10 11">
    <name type="scientific">Microbispora hainanensis</name>
    <dbReference type="NCBI Taxonomy" id="568844"/>
    <lineage>
        <taxon>Bacteria</taxon>
        <taxon>Bacillati</taxon>
        <taxon>Actinomycetota</taxon>
        <taxon>Actinomycetes</taxon>
        <taxon>Streptosporangiales</taxon>
        <taxon>Streptosporangiaceae</taxon>
        <taxon>Microbispora</taxon>
    </lineage>
</organism>
<dbReference type="Proteomes" id="UP000316541">
    <property type="component" value="Unassembled WGS sequence"/>
</dbReference>
<evidence type="ECO:0000256" key="1">
    <source>
        <dbReference type="ARBA" id="ARBA00001231"/>
    </source>
</evidence>
<dbReference type="SUPFAM" id="SSF55545">
    <property type="entry name" value="beta-N-acetylhexosaminidase-like domain"/>
    <property type="match status" value="1"/>
</dbReference>
<dbReference type="InterPro" id="IPR015882">
    <property type="entry name" value="HEX_bac_N"/>
</dbReference>
<accession>A0A544Y2G3</accession>
<feature type="compositionally biased region" description="Basic and acidic residues" evidence="7">
    <location>
        <begin position="27"/>
        <end position="42"/>
    </location>
</feature>
<reference evidence="10 11" key="1">
    <citation type="submission" date="2019-07" db="EMBL/GenBank/DDBJ databases">
        <title>Microbispora hainanensis DSM 45428.</title>
        <authorList>
            <person name="Thawai C."/>
        </authorList>
    </citation>
    <scope>NUCLEOTIDE SEQUENCE [LARGE SCALE GENOMIC DNA]</scope>
    <source>
        <strain evidence="10 11">DSM 45428</strain>
    </source>
</reference>
<dbReference type="Gene3D" id="3.20.20.80">
    <property type="entry name" value="Glycosidases"/>
    <property type="match status" value="1"/>
</dbReference>
<feature type="domain" description="Glycoside hydrolase family 20 catalytic" evidence="8">
    <location>
        <begin position="202"/>
        <end position="543"/>
    </location>
</feature>
<dbReference type="Gene3D" id="3.30.379.10">
    <property type="entry name" value="Chitobiase/beta-hexosaminidase domain 2-like"/>
    <property type="match status" value="1"/>
</dbReference>
<dbReference type="GO" id="GO:0016020">
    <property type="term" value="C:membrane"/>
    <property type="evidence" value="ECO:0007669"/>
    <property type="project" value="TreeGrafter"/>
</dbReference>
<dbReference type="GO" id="GO:0005975">
    <property type="term" value="P:carbohydrate metabolic process"/>
    <property type="evidence" value="ECO:0007669"/>
    <property type="project" value="InterPro"/>
</dbReference>
<comment type="caution">
    <text evidence="10">The sequence shown here is derived from an EMBL/GenBank/DDBJ whole genome shotgun (WGS) entry which is preliminary data.</text>
</comment>
<evidence type="ECO:0000256" key="2">
    <source>
        <dbReference type="ARBA" id="ARBA00006285"/>
    </source>
</evidence>
<evidence type="ECO:0000256" key="7">
    <source>
        <dbReference type="SAM" id="MobiDB-lite"/>
    </source>
</evidence>
<evidence type="ECO:0000256" key="3">
    <source>
        <dbReference type="ARBA" id="ARBA00012663"/>
    </source>
</evidence>
<sequence>MTVMGTSNRAAWIAVASVRHGQIPAKYREDTTCTKSRQEVPSRSHAGAPASSDFGPTDPTGHALDPYSALLPQPRQALSSPGKCLLNAGTAVKVAGSPATEALLRRFVSGLPLPVAGPEGDPANTTQTTWVSVTETDDAPGAYRLEVTESGVDIRAGGFEGAAAALTTLRQLMPAQAWRREWAGGAGGWAVPCGTVVDHPAYEWRGAMLDVARHFFPKQTVLRYVDLLAAHRFNRLHLHLSDDQGWRVESRRHPRLHEVGSWRPLTRLGPDGVADGTPHGGYYTLDDLAEISAYARARGITIVPEIDVPGHTSALRAAYPELGRPGQEQAVLDTVWAGGSSISPTRPVVAFLQDVLEEILDVVDTPYVHLGGDECDMGWWADDPAIAAEMAEHGYADVKQMHGHFLRALGGFLATRGVRMVVWDEGFVTGGLLPDTIVMAWRGHEVAGRAAASHDVVRTPLFPTYFNFDQSDLPEEPRSEGGPITLGDVAAFSPAPPEWPEDRRGRVLGGQFQIWTEWVPGERRLDYLAFPRACALAEVLWSGQVDDFADFERRLAVHLERLDAMGVGYRPLAGPHPWQTGGTGVWRRSGPGRIEETKKWVESVSREP</sequence>
<evidence type="ECO:0000256" key="5">
    <source>
        <dbReference type="ARBA" id="ARBA00023295"/>
    </source>
</evidence>
<dbReference type="CDD" id="cd06563">
    <property type="entry name" value="GH20_chitobiase-like"/>
    <property type="match status" value="1"/>
</dbReference>
<name>A0A544Y2G3_9ACTN</name>
<keyword evidence="5" id="KW-0326">Glycosidase</keyword>
<keyword evidence="4" id="KW-0378">Hydrolase</keyword>
<feature type="region of interest" description="Disordered" evidence="7">
    <location>
        <begin position="27"/>
        <end position="67"/>
    </location>
</feature>
<dbReference type="AlphaFoldDB" id="A0A544Y2G3"/>
<dbReference type="SUPFAM" id="SSF51445">
    <property type="entry name" value="(Trans)glycosidases"/>
    <property type="match status" value="1"/>
</dbReference>
<dbReference type="PANTHER" id="PTHR22600:SF57">
    <property type="entry name" value="BETA-N-ACETYLHEXOSAMINIDASE"/>
    <property type="match status" value="1"/>
</dbReference>
<evidence type="ECO:0000313" key="11">
    <source>
        <dbReference type="Proteomes" id="UP000316541"/>
    </source>
</evidence>
<dbReference type="PRINTS" id="PR00738">
    <property type="entry name" value="GLHYDRLASE20"/>
</dbReference>
<protein>
    <recommendedName>
        <fullName evidence="3">beta-N-acetylhexosaminidase</fullName>
        <ecNumber evidence="3">3.2.1.52</ecNumber>
    </recommendedName>
</protein>
<dbReference type="GO" id="GO:0030203">
    <property type="term" value="P:glycosaminoglycan metabolic process"/>
    <property type="evidence" value="ECO:0007669"/>
    <property type="project" value="TreeGrafter"/>
</dbReference>
<comment type="similarity">
    <text evidence="2">Belongs to the glycosyl hydrolase 20 family.</text>
</comment>
<evidence type="ECO:0000256" key="6">
    <source>
        <dbReference type="PIRSR" id="PIRSR625705-1"/>
    </source>
</evidence>
<proteinExistence type="inferred from homology"/>
<dbReference type="Pfam" id="PF00728">
    <property type="entry name" value="Glyco_hydro_20"/>
    <property type="match status" value="1"/>
</dbReference>
<dbReference type="InterPro" id="IPR017853">
    <property type="entry name" value="GH"/>
</dbReference>
<dbReference type="EC" id="3.2.1.52" evidence="3"/>
<feature type="domain" description="Beta-hexosaminidase bacterial type N-terminal" evidence="9">
    <location>
        <begin position="69"/>
        <end position="199"/>
    </location>
</feature>
<dbReference type="Pfam" id="PF02838">
    <property type="entry name" value="Glyco_hydro_20b"/>
    <property type="match status" value="1"/>
</dbReference>
<evidence type="ECO:0000259" key="8">
    <source>
        <dbReference type="Pfam" id="PF00728"/>
    </source>
</evidence>
<dbReference type="InterPro" id="IPR015883">
    <property type="entry name" value="Glyco_hydro_20_cat"/>
</dbReference>
<evidence type="ECO:0000256" key="4">
    <source>
        <dbReference type="ARBA" id="ARBA00022801"/>
    </source>
</evidence>
<dbReference type="PANTHER" id="PTHR22600">
    <property type="entry name" value="BETA-HEXOSAMINIDASE"/>
    <property type="match status" value="1"/>
</dbReference>
<gene>
    <name evidence="10" type="ORF">FLX08_37620</name>
</gene>
<dbReference type="EMBL" id="VIRM01000079">
    <property type="protein sequence ID" value="TQS10967.1"/>
    <property type="molecule type" value="Genomic_DNA"/>
</dbReference>
<evidence type="ECO:0000259" key="9">
    <source>
        <dbReference type="Pfam" id="PF02838"/>
    </source>
</evidence>
<dbReference type="InterPro" id="IPR025705">
    <property type="entry name" value="Beta_hexosaminidase_sua/sub"/>
</dbReference>
<dbReference type="InterPro" id="IPR029018">
    <property type="entry name" value="Hex-like_dom2"/>
</dbReference>
<feature type="active site" description="Proton donor" evidence="6">
    <location>
        <position position="374"/>
    </location>
</feature>
<evidence type="ECO:0000313" key="10">
    <source>
        <dbReference type="EMBL" id="TQS10967.1"/>
    </source>
</evidence>
<dbReference type="GO" id="GO:0004563">
    <property type="term" value="F:beta-N-acetylhexosaminidase activity"/>
    <property type="evidence" value="ECO:0007669"/>
    <property type="project" value="UniProtKB-EC"/>
</dbReference>
<comment type="catalytic activity">
    <reaction evidence="1">
        <text>Hydrolysis of terminal non-reducing N-acetyl-D-hexosamine residues in N-acetyl-beta-D-hexosaminides.</text>
        <dbReference type="EC" id="3.2.1.52"/>
    </reaction>
</comment>